<dbReference type="GO" id="GO:0008933">
    <property type="term" value="F:peptidoglycan lytic transglycosylase activity"/>
    <property type="evidence" value="ECO:0007669"/>
    <property type="project" value="TreeGrafter"/>
</dbReference>
<evidence type="ECO:0000313" key="5">
    <source>
        <dbReference type="Proteomes" id="UP000009102"/>
    </source>
</evidence>
<feature type="chain" id="PRO_5003010115" evidence="2">
    <location>
        <begin position="43"/>
        <end position="381"/>
    </location>
</feature>
<dbReference type="SUPFAM" id="SSF53955">
    <property type="entry name" value="Lysozyme-like"/>
    <property type="match status" value="1"/>
</dbReference>
<evidence type="ECO:0000256" key="1">
    <source>
        <dbReference type="PIRSR" id="PIRSR611757-1"/>
    </source>
</evidence>
<dbReference type="NCBIfam" id="TIGR02282">
    <property type="entry name" value="MltB"/>
    <property type="match status" value="1"/>
</dbReference>
<protein>
    <submittedName>
        <fullName evidence="4">Lytic murein transglycosylase B</fullName>
    </submittedName>
</protein>
<dbReference type="CDD" id="cd13399">
    <property type="entry name" value="Slt35-like"/>
    <property type="match status" value="1"/>
</dbReference>
<dbReference type="GO" id="GO:0009253">
    <property type="term" value="P:peptidoglycan catabolic process"/>
    <property type="evidence" value="ECO:0007669"/>
    <property type="project" value="TreeGrafter"/>
</dbReference>
<dbReference type="KEGG" id="hna:Hneap_1269"/>
<feature type="active site" evidence="1">
    <location>
        <position position="151"/>
    </location>
</feature>
<dbReference type="InterPro" id="IPR043426">
    <property type="entry name" value="MltB-like"/>
</dbReference>
<feature type="domain" description="Transglycosylase SLT" evidence="3">
    <location>
        <begin position="56"/>
        <end position="354"/>
    </location>
</feature>
<gene>
    <name evidence="4" type="ordered locus">Hneap_1269</name>
</gene>
<evidence type="ECO:0000259" key="3">
    <source>
        <dbReference type="Pfam" id="PF13406"/>
    </source>
</evidence>
<dbReference type="EMBL" id="CP001801">
    <property type="protein sequence ID" value="ACX96105.1"/>
    <property type="molecule type" value="Genomic_DNA"/>
</dbReference>
<organism evidence="4 5">
    <name type="scientific">Halothiobacillus neapolitanus (strain ATCC 23641 / DSM 15147 / CIP 104769 / NCIMB 8539 / c2)</name>
    <name type="common">Thiobacillus neapolitanus</name>
    <dbReference type="NCBI Taxonomy" id="555778"/>
    <lineage>
        <taxon>Bacteria</taxon>
        <taxon>Pseudomonadati</taxon>
        <taxon>Pseudomonadota</taxon>
        <taxon>Gammaproteobacteria</taxon>
        <taxon>Chromatiales</taxon>
        <taxon>Halothiobacillaceae</taxon>
        <taxon>Halothiobacillus</taxon>
    </lineage>
</organism>
<dbReference type="STRING" id="555778.Hneap_1269"/>
<dbReference type="PANTHER" id="PTHR30163:SF9">
    <property type="entry name" value="MEMBRANE-BOUND LYTIC MUREIN TRANSGLYCOSYLASE B"/>
    <property type="match status" value="1"/>
</dbReference>
<evidence type="ECO:0000256" key="2">
    <source>
        <dbReference type="SAM" id="SignalP"/>
    </source>
</evidence>
<dbReference type="OrthoDB" id="9772911at2"/>
<dbReference type="PANTHER" id="PTHR30163">
    <property type="entry name" value="MEMBRANE-BOUND LYTIC MUREIN TRANSGLYCOSYLASE B"/>
    <property type="match status" value="1"/>
</dbReference>
<dbReference type="Pfam" id="PF13406">
    <property type="entry name" value="SLT_2"/>
    <property type="match status" value="1"/>
</dbReference>
<keyword evidence="2" id="KW-0732">Signal</keyword>
<dbReference type="CAZy" id="GH103">
    <property type="family name" value="Glycoside Hydrolase Family 103"/>
</dbReference>
<dbReference type="Proteomes" id="UP000009102">
    <property type="component" value="Chromosome"/>
</dbReference>
<dbReference type="Gene3D" id="1.10.530.10">
    <property type="match status" value="1"/>
</dbReference>
<dbReference type="AlphaFoldDB" id="D0L082"/>
<feature type="signal peptide" evidence="2">
    <location>
        <begin position="1"/>
        <end position="42"/>
    </location>
</feature>
<keyword evidence="5" id="KW-1185">Reference proteome</keyword>
<proteinExistence type="predicted"/>
<dbReference type="InterPro" id="IPR031304">
    <property type="entry name" value="SLT_2"/>
</dbReference>
<dbReference type="eggNOG" id="COG2951">
    <property type="taxonomic scope" value="Bacteria"/>
</dbReference>
<dbReference type="InterPro" id="IPR023346">
    <property type="entry name" value="Lysozyme-like_dom_sf"/>
</dbReference>
<reference evidence="4 5" key="1">
    <citation type="submission" date="2009-10" db="EMBL/GenBank/DDBJ databases">
        <title>Complete sequence of Halothiobacillus neapolitanus c2.</title>
        <authorList>
            <consortium name="US DOE Joint Genome Institute"/>
            <person name="Lucas S."/>
            <person name="Copeland A."/>
            <person name="Lapidus A."/>
            <person name="Glavina del Rio T."/>
            <person name="Tice H."/>
            <person name="Bruce D."/>
            <person name="Goodwin L."/>
            <person name="Pitluck S."/>
            <person name="Davenport K."/>
            <person name="Brettin T."/>
            <person name="Detter J.C."/>
            <person name="Han C."/>
            <person name="Tapia R."/>
            <person name="Larimer F."/>
            <person name="Land M."/>
            <person name="Hauser L."/>
            <person name="Kyrpides N."/>
            <person name="Mikhailova N."/>
            <person name="Kerfeld C."/>
            <person name="Cannon G."/>
            <person name="Heinhort S."/>
        </authorList>
    </citation>
    <scope>NUCLEOTIDE SEQUENCE [LARGE SCALE GENOMIC DNA]</scope>
    <source>
        <strain evidence="5">ATCC 23641 / c2</strain>
    </source>
</reference>
<dbReference type="Gene3D" id="1.10.8.350">
    <property type="entry name" value="Bacterial muramidase"/>
    <property type="match status" value="1"/>
</dbReference>
<evidence type="ECO:0000313" key="4">
    <source>
        <dbReference type="EMBL" id="ACX96105.1"/>
    </source>
</evidence>
<accession>D0L082</accession>
<sequence>MSKRALKNSEMKKYSLRGKKWLSMLLSSITLGLSAICLPAFAVDEGAEPPGNYAARPDVREFAHEAAQKTGLPQAEIQQWLDAAKYQQSIVDAMNRPAESKTWAQYRPIFIAPKRIAAGVAFWNEHAAELEAISKKYRVSPAIIVAIVGVETFYGQRMGTYRVIDALATLGFDYPKRGAFFRGQLADFFTLAAKEGIDLNTALGSYAGAMGMPQFIPSSYLDLAVDGDGDGRCDLWHSDADVFASVAHYFAEHGWAPGGPVGFRIDINKQQAAAVADKLNTGRDLKPKITIGELRSLGVALPEDLYLPKDEKVMLFTLTGPDKVEYWVGLNNFYVITRYNHSTLYAMAVWQLSQAVQAARDELAAAGSDPVEATQTKAPTP</sequence>
<dbReference type="FunFam" id="1.10.8.350:FF:000001">
    <property type="entry name" value="Lytic murein transglycosylase B"/>
    <property type="match status" value="1"/>
</dbReference>
<name>D0L082_HALNC</name>
<dbReference type="HOGENOM" id="CLU_035402_1_1_6"/>
<dbReference type="InterPro" id="IPR011757">
    <property type="entry name" value="Lytic_transglycosylase_MltB"/>
</dbReference>